<keyword evidence="1" id="KW-0812">Transmembrane</keyword>
<gene>
    <name evidence="2" type="ORF">S06H3_61308</name>
</gene>
<reference evidence="2" key="1">
    <citation type="journal article" date="2014" name="Front. Microbiol.">
        <title>High frequency of phylogenetically diverse reductive dehalogenase-homologous genes in deep subseafloor sedimentary metagenomes.</title>
        <authorList>
            <person name="Kawai M."/>
            <person name="Futagami T."/>
            <person name="Toyoda A."/>
            <person name="Takaki Y."/>
            <person name="Nishi S."/>
            <person name="Hori S."/>
            <person name="Arai W."/>
            <person name="Tsubouchi T."/>
            <person name="Morono Y."/>
            <person name="Uchiyama I."/>
            <person name="Ito T."/>
            <person name="Fujiyama A."/>
            <person name="Inagaki F."/>
            <person name="Takami H."/>
        </authorList>
    </citation>
    <scope>NUCLEOTIDE SEQUENCE</scope>
    <source>
        <strain evidence="2">Expedition CK06-06</strain>
    </source>
</reference>
<dbReference type="AlphaFoldDB" id="X1P5F4"/>
<evidence type="ECO:0008006" key="3">
    <source>
        <dbReference type="Google" id="ProtNLM"/>
    </source>
</evidence>
<organism evidence="2">
    <name type="scientific">marine sediment metagenome</name>
    <dbReference type="NCBI Taxonomy" id="412755"/>
    <lineage>
        <taxon>unclassified sequences</taxon>
        <taxon>metagenomes</taxon>
        <taxon>ecological metagenomes</taxon>
    </lineage>
</organism>
<accession>X1P5F4</accession>
<keyword evidence="1" id="KW-1133">Transmembrane helix</keyword>
<protein>
    <recommendedName>
        <fullName evidence="3">MFS transporter</fullName>
    </recommendedName>
</protein>
<feature type="transmembrane region" description="Helical" evidence="1">
    <location>
        <begin position="50"/>
        <end position="68"/>
    </location>
</feature>
<comment type="caution">
    <text evidence="2">The sequence shown here is derived from an EMBL/GenBank/DDBJ whole genome shotgun (WGS) entry which is preliminary data.</text>
</comment>
<feature type="transmembrane region" description="Helical" evidence="1">
    <location>
        <begin position="22"/>
        <end position="43"/>
    </location>
</feature>
<name>X1P5F4_9ZZZZ</name>
<dbReference type="EMBL" id="BARV01040179">
    <property type="protein sequence ID" value="GAI51522.1"/>
    <property type="molecule type" value="Genomic_DNA"/>
</dbReference>
<evidence type="ECO:0000256" key="1">
    <source>
        <dbReference type="SAM" id="Phobius"/>
    </source>
</evidence>
<sequence>MEEEKNRTLKELLPSVNLLPLLFSYTIDHIAVSSYWIFFGIFLSEEISDSYLDVAVILAIPAIISVFGTT</sequence>
<evidence type="ECO:0000313" key="2">
    <source>
        <dbReference type="EMBL" id="GAI51522.1"/>
    </source>
</evidence>
<proteinExistence type="predicted"/>
<feature type="non-terminal residue" evidence="2">
    <location>
        <position position="70"/>
    </location>
</feature>
<keyword evidence="1" id="KW-0472">Membrane</keyword>